<dbReference type="GO" id="GO:0016887">
    <property type="term" value="F:ATP hydrolysis activity"/>
    <property type="evidence" value="ECO:0007669"/>
    <property type="project" value="InterPro"/>
</dbReference>
<dbReference type="Proteomes" id="UP000092931">
    <property type="component" value="Chromosome"/>
</dbReference>
<gene>
    <name evidence="5" type="ORF">CSTERLE_06100</name>
</gene>
<keyword evidence="3" id="KW-0067">ATP-binding</keyword>
<dbReference type="CDD" id="cd00009">
    <property type="entry name" value="AAA"/>
    <property type="match status" value="1"/>
</dbReference>
<proteinExistence type="inferred from homology"/>
<dbReference type="InterPro" id="IPR050773">
    <property type="entry name" value="CbxX/CfxQ_RuBisCO_ESX"/>
</dbReference>
<dbReference type="PANTHER" id="PTHR43392:SF2">
    <property type="entry name" value="AAA-TYPE ATPASE FAMILY PROTEIN _ ANKYRIN REPEAT FAMILY PROTEIN"/>
    <property type="match status" value="1"/>
</dbReference>
<dbReference type="InterPro" id="IPR000641">
    <property type="entry name" value="CbxX/CfxQ"/>
</dbReference>
<keyword evidence="2" id="KW-0547">Nucleotide-binding</keyword>
<dbReference type="SMART" id="SM00382">
    <property type="entry name" value="AAA"/>
    <property type="match status" value="2"/>
</dbReference>
<organism evidence="5 6">
    <name type="scientific">Thermoclostridium stercorarium subsp. leptospartum DSM 9219</name>
    <dbReference type="NCBI Taxonomy" id="1346611"/>
    <lineage>
        <taxon>Bacteria</taxon>
        <taxon>Bacillati</taxon>
        <taxon>Bacillota</taxon>
        <taxon>Clostridia</taxon>
        <taxon>Eubacteriales</taxon>
        <taxon>Oscillospiraceae</taxon>
        <taxon>Thermoclostridium</taxon>
    </lineage>
</organism>
<dbReference type="PANTHER" id="PTHR43392">
    <property type="entry name" value="AAA-TYPE ATPASE FAMILY PROTEIN / ANKYRIN REPEAT FAMILY PROTEIN"/>
    <property type="match status" value="1"/>
</dbReference>
<dbReference type="Pfam" id="PF17866">
    <property type="entry name" value="AAA_lid_6"/>
    <property type="match status" value="2"/>
</dbReference>
<evidence type="ECO:0000256" key="2">
    <source>
        <dbReference type="ARBA" id="ARBA00022741"/>
    </source>
</evidence>
<protein>
    <submittedName>
        <fullName evidence="5">Stage V sporulation protein K</fullName>
    </submittedName>
</protein>
<comment type="similarity">
    <text evidence="1">Belongs to the CbxX/CfxQ family.</text>
</comment>
<evidence type="ECO:0000259" key="4">
    <source>
        <dbReference type="SMART" id="SM00382"/>
    </source>
</evidence>
<dbReference type="EMBL" id="CP014673">
    <property type="protein sequence ID" value="ANX01175.1"/>
    <property type="molecule type" value="Genomic_DNA"/>
</dbReference>
<evidence type="ECO:0000313" key="6">
    <source>
        <dbReference type="Proteomes" id="UP000092931"/>
    </source>
</evidence>
<dbReference type="InterPro" id="IPR027417">
    <property type="entry name" value="P-loop_NTPase"/>
</dbReference>
<feature type="domain" description="AAA+ ATPase" evidence="4">
    <location>
        <begin position="112"/>
        <end position="250"/>
    </location>
</feature>
<dbReference type="Gene3D" id="1.10.8.60">
    <property type="match status" value="2"/>
</dbReference>
<accession>A0A1B1YK76</accession>
<evidence type="ECO:0000256" key="1">
    <source>
        <dbReference type="ARBA" id="ARBA00010378"/>
    </source>
</evidence>
<dbReference type="Gene3D" id="3.40.50.300">
    <property type="entry name" value="P-loop containing nucleotide triphosphate hydrolases"/>
    <property type="match status" value="2"/>
</dbReference>
<dbReference type="PRINTS" id="PR00819">
    <property type="entry name" value="CBXCFQXSUPER"/>
</dbReference>
<reference evidence="5 6" key="1">
    <citation type="submission" date="2016-02" db="EMBL/GenBank/DDBJ databases">
        <title>Comparison of Clostridium stercorarium subspecies using comparative genomics and transcriptomics.</title>
        <authorList>
            <person name="Schellenberg J."/>
            <person name="Thallinger G."/>
            <person name="Levin D.B."/>
            <person name="Zhang X."/>
            <person name="Alvare G."/>
            <person name="Fristensky B."/>
            <person name="Sparling R."/>
        </authorList>
    </citation>
    <scope>NUCLEOTIDE SEQUENCE [LARGE SCALE GENOMIC DNA]</scope>
    <source>
        <strain evidence="5 6">DSM 9219</strain>
    </source>
</reference>
<dbReference type="RefSeq" id="WP_065820722.1">
    <property type="nucleotide sequence ID" value="NZ_CP014673.1"/>
</dbReference>
<dbReference type="InterPro" id="IPR003593">
    <property type="entry name" value="AAA+_ATPase"/>
</dbReference>
<dbReference type="AlphaFoldDB" id="A0A1B1YK76"/>
<sequence>MDNKNRFLSSVYYDLYHRKPSRISENNATDSNSVSGNSPEQELKSIIDDFYRKEGFEKSENNETTPFKPEEIRAEIEKLVGLTNVKEDIEALMDFVKVQKLRREHGLSGSSISLHTAFLGNPGTGKTTVARLMGEYFKALGVLKKGHIVEVTRADLVAEYVGGTAVKTNKVIDKAIDGILFIDEAYSLAEGGENDFGKEAINILVDRMEKERDRLAVFLAGYTDRMEAFLKSNPGLSSRVSRKFYFKDYTGPELLQIFEMLLEKNQYTMDGECLRKMEQYFNYLYEMRDEHFGNGRAVRNTLEKLIKAQSDRLAEEKDVTVEMLKTITMEDIEKALRVKEITVTSDKLESILQELDEFVGLKNIKGHIKTLVNLIRTNQKREELGLPVKPMSYHAIFCGSPGTGKTSIARILGRIYQSLGILKKGHVIEVDRSGLVAGYVGQTEEKTNKVLDQAMDGILFIDEAYALVGGPNDFGRHAIDTILKRMDDCRDRLVVIAAGYTDRMKTFINSNPGLKDRFSWVFEFEDYNAEELFEIFLSFARKQQYVLDEEAEKQLKKHFEALTDIKPEHFGNGRYVRNLFEKIVIEQSNRIGQKIDSMKKEDLSTITAEDVSNALLLM</sequence>
<dbReference type="SUPFAM" id="SSF52540">
    <property type="entry name" value="P-loop containing nucleoside triphosphate hydrolases"/>
    <property type="match status" value="2"/>
</dbReference>
<dbReference type="Pfam" id="PF00004">
    <property type="entry name" value="AAA"/>
    <property type="match status" value="2"/>
</dbReference>
<evidence type="ECO:0000256" key="3">
    <source>
        <dbReference type="ARBA" id="ARBA00022840"/>
    </source>
</evidence>
<dbReference type="FunFam" id="3.40.50.300:FF:000216">
    <property type="entry name" value="Type VII secretion ATPase EccA"/>
    <property type="match status" value="2"/>
</dbReference>
<dbReference type="GO" id="GO:0005524">
    <property type="term" value="F:ATP binding"/>
    <property type="evidence" value="ECO:0007669"/>
    <property type="project" value="UniProtKB-KW"/>
</dbReference>
<evidence type="ECO:0000313" key="5">
    <source>
        <dbReference type="EMBL" id="ANX01175.1"/>
    </source>
</evidence>
<feature type="domain" description="AAA+ ATPase" evidence="4">
    <location>
        <begin position="391"/>
        <end position="526"/>
    </location>
</feature>
<name>A0A1B1YK76_THEST</name>
<dbReference type="InterPro" id="IPR003959">
    <property type="entry name" value="ATPase_AAA_core"/>
</dbReference>
<dbReference type="InterPro" id="IPR041627">
    <property type="entry name" value="AAA_lid_6"/>
</dbReference>